<dbReference type="InterPro" id="IPR013766">
    <property type="entry name" value="Thioredoxin_domain"/>
</dbReference>
<sequence>MIAVSKAEDFHSAVTATQDKPLVVCFTASWCNGCKLVTPTLQALSEELQSHATFVSVDAEQLETLCEEVEVDNFPHFRVYRAGKATGDLTSSKADKLDEFIRGMVTTAEAPVAAEAQEKEQETATEEAADVQAMEETPAVEEAAAAAEAEQEQPTDAVQEEEVAGVIAETLQEVVAAEVAAEGAAAEKEVETSETMKVDEDSKKRQGREESEVDSEQTTKKAKTEEQEVVQEAAREEKAIADDAELTPVDSAVTEDTGASVVSDEIPDTQGDEAHSKHDGVNENEKELAIHDEASLHEETATCDKIDVVEEAASNDHLDATGETALIDYLGKADEVTASYKPDDAREDGSAVSNAPAA</sequence>
<feature type="region of interest" description="Disordered" evidence="1">
    <location>
        <begin position="112"/>
        <end position="160"/>
    </location>
</feature>
<dbReference type="PANTHER" id="PTHR10438:SF463">
    <property type="entry name" value="THIOREDOXIN"/>
    <property type="match status" value="1"/>
</dbReference>
<evidence type="ECO:0000313" key="3">
    <source>
        <dbReference type="EMBL" id="KAG7396192.1"/>
    </source>
</evidence>
<comment type="caution">
    <text evidence="3">The sequence shown here is derived from an EMBL/GenBank/DDBJ whole genome shotgun (WGS) entry which is preliminary data.</text>
</comment>
<keyword evidence="4" id="KW-1185">Reference proteome</keyword>
<feature type="domain" description="Thioredoxin" evidence="2">
    <location>
        <begin position="1"/>
        <end position="106"/>
    </location>
</feature>
<name>A0A8T1WQB0_9STRA</name>
<feature type="compositionally biased region" description="Acidic residues" evidence="1">
    <location>
        <begin position="149"/>
        <end position="160"/>
    </location>
</feature>
<organism evidence="3 4">
    <name type="scientific">Phytophthora boehmeriae</name>
    <dbReference type="NCBI Taxonomy" id="109152"/>
    <lineage>
        <taxon>Eukaryota</taxon>
        <taxon>Sar</taxon>
        <taxon>Stramenopiles</taxon>
        <taxon>Oomycota</taxon>
        <taxon>Peronosporomycetes</taxon>
        <taxon>Peronosporales</taxon>
        <taxon>Peronosporaceae</taxon>
        <taxon>Phytophthora</taxon>
    </lineage>
</organism>
<dbReference type="Proteomes" id="UP000693981">
    <property type="component" value="Unassembled WGS sequence"/>
</dbReference>
<feature type="compositionally biased region" description="Basic and acidic residues" evidence="1">
    <location>
        <begin position="185"/>
        <end position="210"/>
    </location>
</feature>
<proteinExistence type="predicted"/>
<feature type="compositionally biased region" description="Basic and acidic residues" evidence="1">
    <location>
        <begin position="217"/>
        <end position="226"/>
    </location>
</feature>
<dbReference type="InterPro" id="IPR050620">
    <property type="entry name" value="Thioredoxin_H-type-like"/>
</dbReference>
<evidence type="ECO:0000313" key="4">
    <source>
        <dbReference type="Proteomes" id="UP000693981"/>
    </source>
</evidence>
<feature type="region of interest" description="Disordered" evidence="1">
    <location>
        <begin position="339"/>
        <end position="358"/>
    </location>
</feature>
<accession>A0A8T1WQB0</accession>
<dbReference type="OrthoDB" id="2121326at2759"/>
<feature type="region of interest" description="Disordered" evidence="1">
    <location>
        <begin position="184"/>
        <end position="282"/>
    </location>
</feature>
<feature type="compositionally biased region" description="Low complexity" evidence="1">
    <location>
        <begin position="130"/>
        <end position="148"/>
    </location>
</feature>
<feature type="compositionally biased region" description="Basic and acidic residues" evidence="1">
    <location>
        <begin position="339"/>
        <end position="349"/>
    </location>
</feature>
<dbReference type="PROSITE" id="PS51352">
    <property type="entry name" value="THIOREDOXIN_2"/>
    <property type="match status" value="1"/>
</dbReference>
<dbReference type="Pfam" id="PF00085">
    <property type="entry name" value="Thioredoxin"/>
    <property type="match status" value="1"/>
</dbReference>
<dbReference type="AlphaFoldDB" id="A0A8T1WQB0"/>
<dbReference type="CDD" id="cd02947">
    <property type="entry name" value="TRX_family"/>
    <property type="match status" value="1"/>
</dbReference>
<reference evidence="3" key="1">
    <citation type="submission" date="2021-02" db="EMBL/GenBank/DDBJ databases">
        <authorList>
            <person name="Palmer J.M."/>
        </authorList>
    </citation>
    <scope>NUCLEOTIDE SEQUENCE</scope>
    <source>
        <strain evidence="3">SCRP23</strain>
    </source>
</reference>
<dbReference type="EMBL" id="JAGDFL010000168">
    <property type="protein sequence ID" value="KAG7396192.1"/>
    <property type="molecule type" value="Genomic_DNA"/>
</dbReference>
<feature type="compositionally biased region" description="Basic and acidic residues" evidence="1">
    <location>
        <begin position="272"/>
        <end position="282"/>
    </location>
</feature>
<protein>
    <recommendedName>
        <fullName evidence="2">Thioredoxin domain-containing protein</fullName>
    </recommendedName>
</protein>
<dbReference type="PANTHER" id="PTHR10438">
    <property type="entry name" value="THIOREDOXIN"/>
    <property type="match status" value="1"/>
</dbReference>
<evidence type="ECO:0000259" key="2">
    <source>
        <dbReference type="PROSITE" id="PS51352"/>
    </source>
</evidence>
<evidence type="ECO:0000256" key="1">
    <source>
        <dbReference type="SAM" id="MobiDB-lite"/>
    </source>
</evidence>
<gene>
    <name evidence="3" type="ORF">PHYBOEH_002633</name>
</gene>